<name>A0A0X3BIS8_9EURY</name>
<dbReference type="AlphaFoldDB" id="A0A0X3BIS8"/>
<dbReference type="GeneID" id="27136833"/>
<dbReference type="OMA" id="FTRERTW"/>
<sequence>MASGLPTTPDEIRQVIRRSNDVSFTVNRNQYTVQEQATLAELWERVPCTCDDDCTCRKFGCTFHWRIREGLTFTDILPGYLRMFVDKRAHDLLVELLEAQAPDLSRLLPRYKGAYDVLAWCRDIWDTIYPEAVAYNHTLLCDDWAPPFWRERWQFPIWAPVYKAKMMSLLVPDTAIPYDTASLTAIRDAFQITLDAQYSVFLKHLRQYCIGVLEGGGIDLDGFRHLDAPGDTGTFHPGLITRPKAGFVYGTGFLPLERPISRVVDKIFYQPGFTRERTW</sequence>
<dbReference type="Proteomes" id="UP000069850">
    <property type="component" value="Chromosome 1"/>
</dbReference>
<gene>
    <name evidence="1" type="ORF">MMAB1_0833</name>
</gene>
<proteinExistence type="predicted"/>
<reference evidence="1 2" key="1">
    <citation type="submission" date="2016-01" db="EMBL/GenBank/DDBJ databases">
        <authorList>
            <person name="Manzoor S."/>
        </authorList>
    </citation>
    <scope>NUCLEOTIDE SEQUENCE [LARGE SCALE GENOMIC DNA]</scope>
    <source>
        <strain evidence="1">Methanoculleus sp MAB1</strain>
    </source>
</reference>
<dbReference type="RefSeq" id="WP_014866545.1">
    <property type="nucleotide sequence ID" value="NZ_LT158599.1"/>
</dbReference>
<evidence type="ECO:0000313" key="2">
    <source>
        <dbReference type="Proteomes" id="UP000069850"/>
    </source>
</evidence>
<accession>A0A0X3BIS8</accession>
<dbReference type="GeneID" id="13354303"/>
<organism evidence="1 2">
    <name type="scientific">Methanoculleus bourgensis</name>
    <dbReference type="NCBI Taxonomy" id="83986"/>
    <lineage>
        <taxon>Archaea</taxon>
        <taxon>Methanobacteriati</taxon>
        <taxon>Methanobacteriota</taxon>
        <taxon>Stenosarchaea group</taxon>
        <taxon>Methanomicrobia</taxon>
        <taxon>Methanomicrobiales</taxon>
        <taxon>Methanomicrobiaceae</taxon>
        <taxon>Methanoculleus</taxon>
    </lineage>
</organism>
<evidence type="ECO:0000313" key="1">
    <source>
        <dbReference type="EMBL" id="CVK32047.1"/>
    </source>
</evidence>
<dbReference type="EMBL" id="LT158599">
    <property type="protein sequence ID" value="CVK32047.1"/>
    <property type="molecule type" value="Genomic_DNA"/>
</dbReference>
<dbReference type="KEGG" id="mema:MMAB1_0833"/>
<protein>
    <submittedName>
        <fullName evidence="1">Uncharacterized protein</fullName>
    </submittedName>
</protein>
<dbReference type="OrthoDB" id="384439at2157"/>